<evidence type="ECO:0000313" key="2">
    <source>
        <dbReference type="EMBL" id="SHH37570.1"/>
    </source>
</evidence>
<keyword evidence="1" id="KW-0732">Signal</keyword>
<dbReference type="EMBL" id="FQXB01000006">
    <property type="protein sequence ID" value="SHH37570.1"/>
    <property type="molecule type" value="Genomic_DNA"/>
</dbReference>
<feature type="chain" id="PRO_5012770678" description="Tetratricopeptide repeat-containing protein" evidence="1">
    <location>
        <begin position="18"/>
        <end position="176"/>
    </location>
</feature>
<organism evidence="2 3">
    <name type="scientific">Cognatiyoonia sediminum</name>
    <dbReference type="NCBI Taxonomy" id="1508389"/>
    <lineage>
        <taxon>Bacteria</taxon>
        <taxon>Pseudomonadati</taxon>
        <taxon>Pseudomonadota</taxon>
        <taxon>Alphaproteobacteria</taxon>
        <taxon>Rhodobacterales</taxon>
        <taxon>Paracoccaceae</taxon>
        <taxon>Cognatiyoonia</taxon>
    </lineage>
</organism>
<sequence>MRLILATLALLPTTALAASSSSSDAPKPTETTEVCEEGLVWDLATETCLPPEQSTNEDSAMMDAVRELAHDGRYADALRVLDGLDDATTDLALTYYGFAHRKSGNTALGMAYYGAALDQNSDNILARSYMGQAHVEAGQLQLASAQLSEIRKRGGRGTWAEFSLRQAIGSGVTYSY</sequence>
<evidence type="ECO:0000313" key="3">
    <source>
        <dbReference type="Proteomes" id="UP000184074"/>
    </source>
</evidence>
<evidence type="ECO:0008006" key="4">
    <source>
        <dbReference type="Google" id="ProtNLM"/>
    </source>
</evidence>
<keyword evidence="3" id="KW-1185">Reference proteome</keyword>
<feature type="signal peptide" evidence="1">
    <location>
        <begin position="1"/>
        <end position="17"/>
    </location>
</feature>
<dbReference type="RefSeq" id="WP_072902373.1">
    <property type="nucleotide sequence ID" value="NZ_FQXB01000006.1"/>
</dbReference>
<dbReference type="Gene3D" id="1.25.40.10">
    <property type="entry name" value="Tetratricopeptide repeat domain"/>
    <property type="match status" value="1"/>
</dbReference>
<evidence type="ECO:0000256" key="1">
    <source>
        <dbReference type="SAM" id="SignalP"/>
    </source>
</evidence>
<gene>
    <name evidence="2" type="ORF">SAMN05444003_2955</name>
</gene>
<dbReference type="STRING" id="1508389.SAMN05444003_2955"/>
<accession>A0A1M5SGL9</accession>
<dbReference type="SUPFAM" id="SSF48452">
    <property type="entry name" value="TPR-like"/>
    <property type="match status" value="1"/>
</dbReference>
<name>A0A1M5SGL9_9RHOB</name>
<dbReference type="InterPro" id="IPR011990">
    <property type="entry name" value="TPR-like_helical_dom_sf"/>
</dbReference>
<dbReference type="Proteomes" id="UP000184074">
    <property type="component" value="Unassembled WGS sequence"/>
</dbReference>
<dbReference type="AlphaFoldDB" id="A0A1M5SGL9"/>
<protein>
    <recommendedName>
        <fullName evidence="4">Tetratricopeptide repeat-containing protein</fullName>
    </recommendedName>
</protein>
<dbReference type="OrthoDB" id="8592798at2"/>
<reference evidence="2 3" key="1">
    <citation type="submission" date="2016-11" db="EMBL/GenBank/DDBJ databases">
        <authorList>
            <person name="Jaros S."/>
            <person name="Januszkiewicz K."/>
            <person name="Wedrychowicz H."/>
        </authorList>
    </citation>
    <scope>NUCLEOTIDE SEQUENCE [LARGE SCALE GENOMIC DNA]</scope>
    <source>
        <strain evidence="2 3">DSM 28715</strain>
    </source>
</reference>
<proteinExistence type="predicted"/>